<dbReference type="AGR" id="WB:WBGene00018317"/>
<dbReference type="PeptideAtlas" id="Q20298"/>
<dbReference type="GO" id="GO:0098978">
    <property type="term" value="C:glutamatergic synapse"/>
    <property type="evidence" value="ECO:0000318"/>
    <property type="project" value="GO_Central"/>
</dbReference>
<sequence length="575" mass="66190">MATESGGLSKEEFLLVQEQLLQLKNENYELREEIKKKNAAASQHQNSPKNEALQFASKLINRASSSKKDEAEIESLRRKLETQEQEFRLQQSTLFEELKTISTQNETLKNQMSSYSDHPLEKEAEERQTVEQLKEAIKNLTDEKVLLCQETIPAISNKVTSLSEELENCQTLNVELEDRLLSITSESEAILKIKEKVVEENLRIRKEIEELRRENEGIAEKMKESNNAVMDENKKLSDDNLEYRKTMLSQKSEIDSLKAENFKLVSENQLNHDVSKNLAALQSEKLKLTEISQQEISGLKKKIEVLKSENHRLSSQIQQNTNEAAKNHEKLLEDRVLLLETRYQLEVDDLKKSFESDKECFLLKMTSLEEKLKSAEEDKKLAVKKAMSLVKELQKSLKEERKRADSYERKSEERAGWHVVPPENDRQSSHTFDGNESVSSMSAIESENVELITRLATLQKIHSENADSILQLESENSRLRREVTEKGELIENLIREKPLGTGFQQQNNLGSSSSSSVQPKLEASFRKLLNTLGQDSRDSDVREMNKKLQRMLEETLSKNIILQRDLQTIMERTGL</sequence>
<evidence type="ECO:0000256" key="2">
    <source>
        <dbReference type="SAM" id="MobiDB-lite"/>
    </source>
</evidence>
<gene>
    <name evidence="3" type="ORF">CELE_F41H10.4</name>
    <name evidence="3 5" type="ORF">F41H10.4</name>
</gene>
<dbReference type="PANTHER" id="PTHR18978">
    <property type="entry name" value="GRIP-1 ASSOCIATED PROTEIN 1"/>
    <property type="match status" value="1"/>
</dbReference>
<dbReference type="GO" id="GO:0099152">
    <property type="term" value="P:regulation of neurotransmitter receptor transport, endosome to postsynaptic membrane"/>
    <property type="evidence" value="ECO:0000318"/>
    <property type="project" value="GO_Central"/>
</dbReference>
<dbReference type="IntAct" id="Q20298">
    <property type="interactions" value="3"/>
</dbReference>
<protein>
    <submittedName>
        <fullName evidence="3">GRIP domain-containing protein</fullName>
    </submittedName>
</protein>
<feature type="coiled-coil region" evidence="1">
    <location>
        <begin position="120"/>
        <end position="239"/>
    </location>
</feature>
<dbReference type="FunCoup" id="Q20298">
    <property type="interactions" value="2168"/>
</dbReference>
<dbReference type="OMA" id="FLLVQEQ"/>
<dbReference type="HOGENOM" id="CLU_530222_0_0_1"/>
<evidence type="ECO:0000313" key="5">
    <source>
        <dbReference type="WormBase" id="F41H10.4"/>
    </source>
</evidence>
<keyword evidence="1" id="KW-0175">Coiled coil</keyword>
<dbReference type="InParanoid" id="Q20298"/>
<evidence type="ECO:0000313" key="4">
    <source>
        <dbReference type="Proteomes" id="UP000001940"/>
    </source>
</evidence>
<dbReference type="DIP" id="DIP-24451N"/>
<keyword evidence="4" id="KW-1185">Reference proteome</keyword>
<accession>Q20298</accession>
<feature type="region of interest" description="Disordered" evidence="2">
    <location>
        <begin position="420"/>
        <end position="440"/>
    </location>
</feature>
<dbReference type="GO" id="GO:0099158">
    <property type="term" value="P:regulation of recycling endosome localization within postsynapse"/>
    <property type="evidence" value="ECO:0000318"/>
    <property type="project" value="GO_Central"/>
</dbReference>
<dbReference type="STRING" id="6239.F41H10.4.1"/>
<evidence type="ECO:0007829" key="6">
    <source>
        <dbReference type="PeptideAtlas" id="Q20298"/>
    </source>
</evidence>
<dbReference type="eggNOG" id="ENOG502QTUD">
    <property type="taxonomic scope" value="Eukaryota"/>
</dbReference>
<dbReference type="WormBase" id="F41H10.4">
    <property type="protein sequence ID" value="CE27162"/>
    <property type="gene ID" value="WBGene00018317"/>
</dbReference>
<dbReference type="SMR" id="Q20298"/>
<dbReference type="PhylomeDB" id="Q20298"/>
<dbReference type="MINT" id="Q20298"/>
<dbReference type="PaxDb" id="6239-F41H10.4"/>
<reference evidence="3 4" key="1">
    <citation type="journal article" date="1998" name="Science">
        <title>Genome sequence of the nematode C. elegans: a platform for investigating biology.</title>
        <authorList>
            <consortium name="The C. elegans sequencing consortium"/>
            <person name="Sulson J.E."/>
            <person name="Waterston R."/>
        </authorList>
    </citation>
    <scope>NUCLEOTIDE SEQUENCE [LARGE SCALE GENOMIC DNA]</scope>
    <source>
        <strain evidence="3 4">Bristol N2</strain>
    </source>
</reference>
<dbReference type="Bgee" id="WBGene00018317">
    <property type="expression patterns" value="Expressed in pharyngeal muscle cell (C elegans) and 4 other cell types or tissues"/>
</dbReference>
<dbReference type="EMBL" id="BX284604">
    <property type="protein sequence ID" value="CCD71096.1"/>
    <property type="molecule type" value="Genomic_DNA"/>
</dbReference>
<dbReference type="UCSC" id="F41H10.4.1">
    <property type="organism name" value="c. elegans"/>
</dbReference>
<dbReference type="RefSeq" id="NP_500790.1">
    <property type="nucleotide sequence ID" value="NM_068389.3"/>
</dbReference>
<feature type="coiled-coil region" evidence="1">
    <location>
        <begin position="66"/>
        <end position="93"/>
    </location>
</feature>
<feature type="compositionally biased region" description="Polar residues" evidence="2">
    <location>
        <begin position="429"/>
        <end position="440"/>
    </location>
</feature>
<evidence type="ECO:0000256" key="1">
    <source>
        <dbReference type="SAM" id="Coils"/>
    </source>
</evidence>
<dbReference type="OrthoDB" id="6269447at2759"/>
<dbReference type="AlphaFoldDB" id="Q20298"/>
<dbReference type="KEGG" id="cel:CELE_F41H10.4"/>
<dbReference type="GO" id="GO:0098998">
    <property type="term" value="C:extrinsic component of postsynaptic early endosome membrane"/>
    <property type="evidence" value="ECO:0000318"/>
    <property type="project" value="GO_Central"/>
</dbReference>
<evidence type="ECO:0000313" key="3">
    <source>
        <dbReference type="EMBL" id="CCD71096.1"/>
    </source>
</evidence>
<feature type="coiled-coil region" evidence="1">
    <location>
        <begin position="289"/>
        <end position="323"/>
    </location>
</feature>
<dbReference type="PANTHER" id="PTHR18978:SF1">
    <property type="entry name" value="GRIP1-ASSOCIATED PROTEIN 1"/>
    <property type="match status" value="1"/>
</dbReference>
<dbReference type="Proteomes" id="UP000001940">
    <property type="component" value="Chromosome IV"/>
</dbReference>
<keyword evidence="6" id="KW-1267">Proteomics identification</keyword>
<dbReference type="GeneID" id="177317"/>
<dbReference type="InterPro" id="IPR026204">
    <property type="entry name" value="GRIPAP1"/>
</dbReference>
<name>Q20298_CAEEL</name>
<proteinExistence type="evidence at protein level"/>
<dbReference type="CTD" id="177317"/>
<organism evidence="3 4">
    <name type="scientific">Caenorhabditis elegans</name>
    <dbReference type="NCBI Taxonomy" id="6239"/>
    <lineage>
        <taxon>Eukaryota</taxon>
        <taxon>Metazoa</taxon>
        <taxon>Ecdysozoa</taxon>
        <taxon>Nematoda</taxon>
        <taxon>Chromadorea</taxon>
        <taxon>Rhabditida</taxon>
        <taxon>Rhabditina</taxon>
        <taxon>Rhabditomorpha</taxon>
        <taxon>Rhabditoidea</taxon>
        <taxon>Rhabditidae</taxon>
        <taxon>Peloderinae</taxon>
        <taxon>Caenorhabditis</taxon>
    </lineage>
</organism>
<feature type="coiled-coil region" evidence="1">
    <location>
        <begin position="358"/>
        <end position="410"/>
    </location>
</feature>